<dbReference type="eggNOG" id="KOG1840">
    <property type="taxonomic scope" value="Eukaryota"/>
</dbReference>
<evidence type="ECO:0000313" key="3">
    <source>
        <dbReference type="Proteomes" id="UP000016934"/>
    </source>
</evidence>
<dbReference type="SMART" id="SM00382">
    <property type="entry name" value="AAA"/>
    <property type="match status" value="1"/>
</dbReference>
<dbReference type="Pfam" id="PF06985">
    <property type="entry name" value="HET"/>
    <property type="match status" value="1"/>
</dbReference>
<dbReference type="PRINTS" id="PR00381">
    <property type="entry name" value="KINESINLIGHT"/>
</dbReference>
<dbReference type="HOGENOM" id="CLU_000288_125_4_1"/>
<dbReference type="InterPro" id="IPR010730">
    <property type="entry name" value="HET"/>
</dbReference>
<accession>M2TKE4</accession>
<dbReference type="EMBL" id="KB445637">
    <property type="protein sequence ID" value="EMD69636.1"/>
    <property type="molecule type" value="Genomic_DNA"/>
</dbReference>
<dbReference type="Pfam" id="PF13374">
    <property type="entry name" value="TPR_10"/>
    <property type="match status" value="4"/>
</dbReference>
<dbReference type="SUPFAM" id="SSF52540">
    <property type="entry name" value="P-loop containing nucleoside triphosphate hydrolases"/>
    <property type="match status" value="1"/>
</dbReference>
<organism evidence="2 3">
    <name type="scientific">Cochliobolus sativus (strain ND90Pr / ATCC 201652)</name>
    <name type="common">Common root rot and spot blotch fungus</name>
    <name type="synonym">Bipolaris sorokiniana</name>
    <dbReference type="NCBI Taxonomy" id="665912"/>
    <lineage>
        <taxon>Eukaryota</taxon>
        <taxon>Fungi</taxon>
        <taxon>Dikarya</taxon>
        <taxon>Ascomycota</taxon>
        <taxon>Pezizomycotina</taxon>
        <taxon>Dothideomycetes</taxon>
        <taxon>Pleosporomycetidae</taxon>
        <taxon>Pleosporales</taxon>
        <taxon>Pleosporineae</taxon>
        <taxon>Pleosporaceae</taxon>
        <taxon>Bipolaris</taxon>
    </lineage>
</organism>
<evidence type="ECO:0000313" key="2">
    <source>
        <dbReference type="EMBL" id="EMD69636.1"/>
    </source>
</evidence>
<keyword evidence="3" id="KW-1185">Reference proteome</keyword>
<dbReference type="OMA" id="NCPLHEF"/>
<sequence>MRLLHFNALGRLVLTDFRGKTIPPYAILSHRWSDSEILIEDISNRTYKEKEEGYRKLQFCAERAAQDELQYFWIDTCCIDRWNNNERSKAINSMFQWYKDATRCYVFLSDVSVSTATELVQRSDWEASFRASGWFTRGWTLQELIAPVSVEFFSCEGHRIGDRVSLDQLLHDITGIPLAALRNCPLHEFSTSERRRWVENRRTKEEEDIVYCLLGILGVSMPTAYGEGEESARSRLQAELEGASDAPSIIPFSQNPRFVGRESQLADLEAKLFTNEQTTTTLAIVGPGGTGKSQLALEVAHRTRQNNKSCSVFWMDASDKDSLYQSYTSVAQKLSIPGWDDDQVDMKQLAKSCIEEMSARQCLLVFDNAEYTTLRSGGSSTTEAADLADYLPQFKLCSAIFTTTNIDTAQALASQNVIALRELTRDAALRMLQVRLERPLANTEQQEAEHVLRELSYLPLAVMQAAACMKAIGMTVQEYRARLDEHKELAIEQGGDSSSGRLQDSGVKDPVAAALFLSIYEISRDNALAADYLFLAACLDRKDISLDLLEAASVQAREDAIRVLDKYALVARRPAESALDVHRLVHQALRKRLQVQGRLLQWTQRTITQLLQVFPDGDHSNRSKWRRLLPHAQYALSHSATDDNNEERLRLASRCAITLLSDGRYKEAEELDVQVLQARKRALGDEHPYTLTSIGNLASTYRNQGRWKEAEELEVQVLQARKRALGGEHRSTLTSMNNLAETYRNQGRWKEAEELQVQVMQTMKRVLTDEHRSTLTSMNNLAETYRDQGRWKEAEELQVQVMQTMKRVLGDKYPDTLTSMANLAATYWNQGRWKEAEELFMQVMQTMKRALGDEHPNTLTSMGNLASTYRNQGRWKEAEELEVQVMQTRKRVFGDKHPDTLASMGNLASTYNDQGRWKEAEELEVQVMQTMKRVLGDKHPNTLTSMHNLAFTLYSQARHEEALALMATCYQSRVQALGGRHHDTKLSLFTLTGWLAELGEGQ</sequence>
<dbReference type="SUPFAM" id="SSF48452">
    <property type="entry name" value="TPR-like"/>
    <property type="match status" value="2"/>
</dbReference>
<dbReference type="Pfam" id="PF13424">
    <property type="entry name" value="TPR_12"/>
    <property type="match status" value="2"/>
</dbReference>
<name>M2TKE4_COCSN</name>
<dbReference type="InterPro" id="IPR027417">
    <property type="entry name" value="P-loop_NTPase"/>
</dbReference>
<feature type="domain" description="AAA+ ATPase" evidence="1">
    <location>
        <begin position="278"/>
        <end position="438"/>
    </location>
</feature>
<protein>
    <recommendedName>
        <fullName evidence="1">AAA+ ATPase domain-containing protein</fullName>
    </recommendedName>
</protein>
<gene>
    <name evidence="2" type="ORF">COCSADRAFT_131639</name>
</gene>
<dbReference type="GO" id="GO:0043531">
    <property type="term" value="F:ADP binding"/>
    <property type="evidence" value="ECO:0007669"/>
    <property type="project" value="InterPro"/>
</dbReference>
<dbReference type="InterPro" id="IPR002182">
    <property type="entry name" value="NB-ARC"/>
</dbReference>
<dbReference type="AlphaFoldDB" id="M2TKE4"/>
<dbReference type="InterPro" id="IPR011990">
    <property type="entry name" value="TPR-like_helical_dom_sf"/>
</dbReference>
<dbReference type="InterPro" id="IPR003593">
    <property type="entry name" value="AAA+_ATPase"/>
</dbReference>
<dbReference type="RefSeq" id="XP_007694904.1">
    <property type="nucleotide sequence ID" value="XM_007696714.1"/>
</dbReference>
<dbReference type="Pfam" id="PF00931">
    <property type="entry name" value="NB-ARC"/>
    <property type="match status" value="1"/>
</dbReference>
<dbReference type="PANTHER" id="PTHR46082">
    <property type="entry name" value="ATP/GTP-BINDING PROTEIN-RELATED"/>
    <property type="match status" value="1"/>
</dbReference>
<dbReference type="OrthoDB" id="5986190at2759"/>
<reference evidence="3" key="2">
    <citation type="journal article" date="2013" name="PLoS Genet.">
        <title>Comparative genome structure, secondary metabolite, and effector coding capacity across Cochliobolus pathogens.</title>
        <authorList>
            <person name="Condon B.J."/>
            <person name="Leng Y."/>
            <person name="Wu D."/>
            <person name="Bushley K.E."/>
            <person name="Ohm R.A."/>
            <person name="Otillar R."/>
            <person name="Martin J."/>
            <person name="Schackwitz W."/>
            <person name="Grimwood J."/>
            <person name="MohdZainudin N."/>
            <person name="Xue C."/>
            <person name="Wang R."/>
            <person name="Manning V.A."/>
            <person name="Dhillon B."/>
            <person name="Tu Z.J."/>
            <person name="Steffenson B.J."/>
            <person name="Salamov A."/>
            <person name="Sun H."/>
            <person name="Lowry S."/>
            <person name="LaButti K."/>
            <person name="Han J."/>
            <person name="Copeland A."/>
            <person name="Lindquist E."/>
            <person name="Barry K."/>
            <person name="Schmutz J."/>
            <person name="Baker S.E."/>
            <person name="Ciuffetti L.M."/>
            <person name="Grigoriev I.V."/>
            <person name="Zhong S."/>
            <person name="Turgeon B.G."/>
        </authorList>
    </citation>
    <scope>NUCLEOTIDE SEQUENCE [LARGE SCALE GENOMIC DNA]</scope>
    <source>
        <strain evidence="3">ND90Pr / ATCC 201652</strain>
    </source>
</reference>
<dbReference type="PANTHER" id="PTHR46082:SF6">
    <property type="entry name" value="AAA+ ATPASE DOMAIN-CONTAINING PROTEIN-RELATED"/>
    <property type="match status" value="1"/>
</dbReference>
<dbReference type="Proteomes" id="UP000016934">
    <property type="component" value="Unassembled WGS sequence"/>
</dbReference>
<proteinExistence type="predicted"/>
<dbReference type="KEGG" id="bsc:COCSADRAFT_131639"/>
<reference evidence="2 3" key="1">
    <citation type="journal article" date="2012" name="PLoS Pathog.">
        <title>Diverse lifestyles and strategies of plant pathogenesis encoded in the genomes of eighteen Dothideomycetes fungi.</title>
        <authorList>
            <person name="Ohm R.A."/>
            <person name="Feau N."/>
            <person name="Henrissat B."/>
            <person name="Schoch C.L."/>
            <person name="Horwitz B.A."/>
            <person name="Barry K.W."/>
            <person name="Condon B.J."/>
            <person name="Copeland A.C."/>
            <person name="Dhillon B."/>
            <person name="Glaser F."/>
            <person name="Hesse C.N."/>
            <person name="Kosti I."/>
            <person name="LaButti K."/>
            <person name="Lindquist E.A."/>
            <person name="Lucas S."/>
            <person name="Salamov A.A."/>
            <person name="Bradshaw R.E."/>
            <person name="Ciuffetti L."/>
            <person name="Hamelin R.C."/>
            <person name="Kema G.H.J."/>
            <person name="Lawrence C."/>
            <person name="Scott J.A."/>
            <person name="Spatafora J.W."/>
            <person name="Turgeon B.G."/>
            <person name="de Wit P.J.G.M."/>
            <person name="Zhong S."/>
            <person name="Goodwin S.B."/>
            <person name="Grigoriev I.V."/>
        </authorList>
    </citation>
    <scope>NUCLEOTIDE SEQUENCE [LARGE SCALE GENOMIC DNA]</scope>
    <source>
        <strain evidence="3">ND90Pr / ATCC 201652</strain>
    </source>
</reference>
<dbReference type="Gene3D" id="3.40.50.300">
    <property type="entry name" value="P-loop containing nucleotide triphosphate hydrolases"/>
    <property type="match status" value="1"/>
</dbReference>
<dbReference type="STRING" id="665912.M2TKE4"/>
<dbReference type="InterPro" id="IPR053137">
    <property type="entry name" value="NLR-like"/>
</dbReference>
<dbReference type="Gene3D" id="1.25.40.10">
    <property type="entry name" value="Tetratricopeptide repeat domain"/>
    <property type="match status" value="2"/>
</dbReference>
<evidence type="ECO:0000259" key="1">
    <source>
        <dbReference type="SMART" id="SM00382"/>
    </source>
</evidence>
<dbReference type="GeneID" id="19130822"/>